<name>A0A2S1SIZ9_9FLAO</name>
<dbReference type="Pfam" id="PF04239">
    <property type="entry name" value="DUF421"/>
    <property type="match status" value="1"/>
</dbReference>
<evidence type="ECO:0000256" key="1">
    <source>
        <dbReference type="ARBA" id="ARBA00004651"/>
    </source>
</evidence>
<feature type="transmembrane region" description="Helical" evidence="7">
    <location>
        <begin position="58"/>
        <end position="76"/>
    </location>
</feature>
<reference evidence="9 10" key="1">
    <citation type="submission" date="2018-05" db="EMBL/GenBank/DDBJ databases">
        <title>Genome sequencing of Flavobacterium sp. HYN0049.</title>
        <authorList>
            <person name="Yi H."/>
            <person name="Baek C."/>
        </authorList>
    </citation>
    <scope>NUCLEOTIDE SEQUENCE [LARGE SCALE GENOMIC DNA]</scope>
    <source>
        <strain evidence="9 10">HYN0049</strain>
    </source>
</reference>
<protein>
    <submittedName>
        <fullName evidence="9">DUF421 domain-containing protein</fullName>
    </submittedName>
</protein>
<dbReference type="Gene3D" id="3.30.240.20">
    <property type="entry name" value="bsu07140 like domains"/>
    <property type="match status" value="1"/>
</dbReference>
<sequence>MNPYLDIALRSAAVYIFMVLALRIFGKKELSQLNTADVVLILLISNSVQNAMVGADSTLWGGLCAALILFLLNFIVKKLIFRYKGLGELLQEKPQILIHNGKADFRMLAHESISHDELMEAIHEHGIENISDVKLAMLEMDGNISIISGDKNLSQTHYKRKKNRKSLTRIA</sequence>
<dbReference type="PANTHER" id="PTHR34582:SF6">
    <property type="entry name" value="UPF0702 TRANSMEMBRANE PROTEIN YCAP"/>
    <property type="match status" value="1"/>
</dbReference>
<dbReference type="EMBL" id="CP029187">
    <property type="protein sequence ID" value="AWI26404.1"/>
    <property type="molecule type" value="Genomic_DNA"/>
</dbReference>
<keyword evidence="6 7" id="KW-0472">Membrane</keyword>
<proteinExistence type="inferred from homology"/>
<dbReference type="InterPro" id="IPR023090">
    <property type="entry name" value="UPF0702_alpha/beta_dom_sf"/>
</dbReference>
<evidence type="ECO:0000256" key="3">
    <source>
        <dbReference type="ARBA" id="ARBA00022475"/>
    </source>
</evidence>
<evidence type="ECO:0000256" key="7">
    <source>
        <dbReference type="SAM" id="Phobius"/>
    </source>
</evidence>
<keyword evidence="3" id="KW-1003">Cell membrane</keyword>
<keyword evidence="10" id="KW-1185">Reference proteome</keyword>
<accession>A0A2S1SIZ9</accession>
<comment type="subcellular location">
    <subcellularLocation>
        <location evidence="1">Cell membrane</location>
        <topology evidence="1">Multi-pass membrane protein</topology>
    </subcellularLocation>
</comment>
<dbReference type="KEGG" id="fpal:HYN49_11095"/>
<evidence type="ECO:0000256" key="5">
    <source>
        <dbReference type="ARBA" id="ARBA00022989"/>
    </source>
</evidence>
<feature type="domain" description="YetF C-terminal" evidence="8">
    <location>
        <begin position="84"/>
        <end position="151"/>
    </location>
</feature>
<dbReference type="AlphaFoldDB" id="A0A2S1SIZ9"/>
<dbReference type="Proteomes" id="UP000244937">
    <property type="component" value="Chromosome"/>
</dbReference>
<dbReference type="InterPro" id="IPR007353">
    <property type="entry name" value="DUF421"/>
</dbReference>
<dbReference type="GO" id="GO:0005886">
    <property type="term" value="C:plasma membrane"/>
    <property type="evidence" value="ECO:0007669"/>
    <property type="project" value="UniProtKB-SubCell"/>
</dbReference>
<dbReference type="PANTHER" id="PTHR34582">
    <property type="entry name" value="UPF0702 TRANSMEMBRANE PROTEIN YCAP"/>
    <property type="match status" value="1"/>
</dbReference>
<gene>
    <name evidence="9" type="ORF">HYN49_11095</name>
</gene>
<evidence type="ECO:0000256" key="6">
    <source>
        <dbReference type="ARBA" id="ARBA00023136"/>
    </source>
</evidence>
<evidence type="ECO:0000313" key="10">
    <source>
        <dbReference type="Proteomes" id="UP000244937"/>
    </source>
</evidence>
<feature type="transmembrane region" description="Helical" evidence="7">
    <location>
        <begin position="7"/>
        <end position="26"/>
    </location>
</feature>
<dbReference type="RefSeq" id="WP_108904182.1">
    <property type="nucleotide sequence ID" value="NZ_CP029187.1"/>
</dbReference>
<evidence type="ECO:0000313" key="9">
    <source>
        <dbReference type="EMBL" id="AWI26404.1"/>
    </source>
</evidence>
<dbReference type="OrthoDB" id="9778331at2"/>
<comment type="similarity">
    <text evidence="2">Belongs to the UPF0702 family.</text>
</comment>
<evidence type="ECO:0000256" key="4">
    <source>
        <dbReference type="ARBA" id="ARBA00022692"/>
    </source>
</evidence>
<evidence type="ECO:0000259" key="8">
    <source>
        <dbReference type="Pfam" id="PF04239"/>
    </source>
</evidence>
<keyword evidence="4 7" id="KW-0812">Transmembrane</keyword>
<evidence type="ECO:0000256" key="2">
    <source>
        <dbReference type="ARBA" id="ARBA00006448"/>
    </source>
</evidence>
<organism evidence="9 10">
    <name type="scientific">Flavobacterium pallidum</name>
    <dbReference type="NCBI Taxonomy" id="2172098"/>
    <lineage>
        <taxon>Bacteria</taxon>
        <taxon>Pseudomonadati</taxon>
        <taxon>Bacteroidota</taxon>
        <taxon>Flavobacteriia</taxon>
        <taxon>Flavobacteriales</taxon>
        <taxon>Flavobacteriaceae</taxon>
        <taxon>Flavobacterium</taxon>
    </lineage>
</organism>
<keyword evidence="5 7" id="KW-1133">Transmembrane helix</keyword>